<reference evidence="8 9" key="1">
    <citation type="submission" date="2018-05" db="EMBL/GenBank/DDBJ databases">
        <title>Genomic Encyclopedia of Type Strains, Phase IV (KMG-IV): sequencing the most valuable type-strain genomes for metagenomic binning, comparative biology and taxonomic classification.</title>
        <authorList>
            <person name="Goeker M."/>
        </authorList>
    </citation>
    <scope>NUCLEOTIDE SEQUENCE [LARGE SCALE GENOMIC DNA]</scope>
    <source>
        <strain evidence="8 9">DSM 6462</strain>
    </source>
</reference>
<keyword evidence="9" id="KW-1185">Reference proteome</keyword>
<dbReference type="Proteomes" id="UP000248021">
    <property type="component" value="Unassembled WGS sequence"/>
</dbReference>
<feature type="transmembrane region" description="Helical" evidence="7">
    <location>
        <begin position="9"/>
        <end position="30"/>
    </location>
</feature>
<evidence type="ECO:0000256" key="6">
    <source>
        <dbReference type="ARBA" id="ARBA00023136"/>
    </source>
</evidence>
<proteinExistence type="inferred from homology"/>
<evidence type="ECO:0000313" key="9">
    <source>
        <dbReference type="Proteomes" id="UP000248021"/>
    </source>
</evidence>
<dbReference type="InterPro" id="IPR000515">
    <property type="entry name" value="MetI-like"/>
</dbReference>
<accession>A0A2V3U2G1</accession>
<feature type="transmembrane region" description="Helical" evidence="7">
    <location>
        <begin position="135"/>
        <end position="157"/>
    </location>
</feature>
<evidence type="ECO:0000256" key="3">
    <source>
        <dbReference type="ARBA" id="ARBA00022475"/>
    </source>
</evidence>
<evidence type="ECO:0000256" key="5">
    <source>
        <dbReference type="ARBA" id="ARBA00022989"/>
    </source>
</evidence>
<comment type="similarity">
    <text evidence="7">Belongs to the binding-protein-dependent transport system permease family.</text>
</comment>
<dbReference type="AlphaFoldDB" id="A0A2V3U2G1"/>
<evidence type="ECO:0000256" key="1">
    <source>
        <dbReference type="ARBA" id="ARBA00004651"/>
    </source>
</evidence>
<feature type="transmembrane region" description="Helical" evidence="7">
    <location>
        <begin position="177"/>
        <end position="197"/>
    </location>
</feature>
<comment type="subcellular location">
    <subcellularLocation>
        <location evidence="1 7">Cell membrane</location>
        <topology evidence="1 7">Multi-pass membrane protein</topology>
    </subcellularLocation>
</comment>
<gene>
    <name evidence="8" type="ORF">C7450_108358</name>
</gene>
<feature type="transmembrane region" description="Helical" evidence="7">
    <location>
        <begin position="99"/>
        <end position="123"/>
    </location>
</feature>
<evidence type="ECO:0000313" key="8">
    <source>
        <dbReference type="EMBL" id="PXW56605.1"/>
    </source>
</evidence>
<evidence type="ECO:0000256" key="7">
    <source>
        <dbReference type="RuleBase" id="RU363032"/>
    </source>
</evidence>
<dbReference type="Gene3D" id="1.10.3720.10">
    <property type="entry name" value="MetI-like"/>
    <property type="match status" value="1"/>
</dbReference>
<dbReference type="CDD" id="cd06261">
    <property type="entry name" value="TM_PBP2"/>
    <property type="match status" value="1"/>
</dbReference>
<keyword evidence="5 7" id="KW-1133">Transmembrane helix</keyword>
<dbReference type="Pfam" id="PF00528">
    <property type="entry name" value="BPD_transp_1"/>
    <property type="match status" value="1"/>
</dbReference>
<dbReference type="OrthoDB" id="9805855at2"/>
<dbReference type="SUPFAM" id="SSF161098">
    <property type="entry name" value="MetI-like"/>
    <property type="match status" value="1"/>
</dbReference>
<keyword evidence="2 7" id="KW-0813">Transport</keyword>
<dbReference type="InterPro" id="IPR035906">
    <property type="entry name" value="MetI-like_sf"/>
</dbReference>
<dbReference type="Pfam" id="PF19300">
    <property type="entry name" value="BPD_transp_1_N"/>
    <property type="match status" value="1"/>
</dbReference>
<feature type="transmembrane region" description="Helical" evidence="7">
    <location>
        <begin position="286"/>
        <end position="307"/>
    </location>
</feature>
<dbReference type="PROSITE" id="PS50928">
    <property type="entry name" value="ABC_TM1"/>
    <property type="match status" value="1"/>
</dbReference>
<dbReference type="GO" id="GO:0055085">
    <property type="term" value="P:transmembrane transport"/>
    <property type="evidence" value="ECO:0007669"/>
    <property type="project" value="InterPro"/>
</dbReference>
<keyword evidence="4 7" id="KW-0812">Transmembrane</keyword>
<comment type="caution">
    <text evidence="8">The sequence shown here is derived from an EMBL/GenBank/DDBJ whole genome shotgun (WGS) entry which is preliminary data.</text>
</comment>
<dbReference type="PANTHER" id="PTHR43163:SF6">
    <property type="entry name" value="DIPEPTIDE TRANSPORT SYSTEM PERMEASE PROTEIN DPPB-RELATED"/>
    <property type="match status" value="1"/>
</dbReference>
<evidence type="ECO:0000256" key="4">
    <source>
        <dbReference type="ARBA" id="ARBA00022692"/>
    </source>
</evidence>
<dbReference type="PANTHER" id="PTHR43163">
    <property type="entry name" value="DIPEPTIDE TRANSPORT SYSTEM PERMEASE PROTEIN DPPB-RELATED"/>
    <property type="match status" value="1"/>
</dbReference>
<name>A0A2V3U2G1_9HYPH</name>
<dbReference type="InterPro" id="IPR045621">
    <property type="entry name" value="BPD_transp_1_N"/>
</dbReference>
<dbReference type="GO" id="GO:0005886">
    <property type="term" value="C:plasma membrane"/>
    <property type="evidence" value="ECO:0007669"/>
    <property type="project" value="UniProtKB-SubCell"/>
</dbReference>
<evidence type="ECO:0000256" key="2">
    <source>
        <dbReference type="ARBA" id="ARBA00022448"/>
    </source>
</evidence>
<dbReference type="EMBL" id="QJJK01000008">
    <property type="protein sequence ID" value="PXW56605.1"/>
    <property type="molecule type" value="Genomic_DNA"/>
</dbReference>
<keyword evidence="3" id="KW-1003">Cell membrane</keyword>
<keyword evidence="6 7" id="KW-0472">Membrane</keyword>
<organism evidence="8 9">
    <name type="scientific">Chelatococcus asaccharovorans</name>
    <dbReference type="NCBI Taxonomy" id="28210"/>
    <lineage>
        <taxon>Bacteria</taxon>
        <taxon>Pseudomonadati</taxon>
        <taxon>Pseudomonadota</taxon>
        <taxon>Alphaproteobacteria</taxon>
        <taxon>Hyphomicrobiales</taxon>
        <taxon>Chelatococcaceae</taxon>
        <taxon>Chelatococcus</taxon>
    </lineage>
</organism>
<protein>
    <submittedName>
        <fullName evidence="8">Peptide/nickel transport system permease protein</fullName>
    </submittedName>
</protein>
<dbReference type="RefSeq" id="WP_110376320.1">
    <property type="nucleotide sequence ID" value="NZ_CAKNFM010000006.1"/>
</dbReference>
<sequence>MTAFLIRRLAGAFVVLVLVSLMSFALIWLVPGDTAAAFLDASATPEQIAKLRSALGLDKPLPLQMIEWYGRVLSGDLGQSILLNRSVADALLERLPVTLALASLALVFAVIAGVAAGIVSAVYHNRWPDQALMATALLGLSVPDFWLGLVMVLVFAVSLGWLPSGGFTPFTSDPVGWLRTVILPALTLGLVQVGFIARMARASMLETLNQDFIRTADAKGLSRLTIVLRHGLPNAMIPILTVIGIVAGALLGGTVIIEQVFSIPGIGRLIVGAIGSRDFPVLQGGLLFLAVVYLTINLIVDILYAVVDPRVRLSQ</sequence>
<feature type="transmembrane region" description="Helical" evidence="7">
    <location>
        <begin position="235"/>
        <end position="257"/>
    </location>
</feature>